<organism evidence="1 2">
    <name type="scientific">Elysia crispata</name>
    <name type="common">lettuce slug</name>
    <dbReference type="NCBI Taxonomy" id="231223"/>
    <lineage>
        <taxon>Eukaryota</taxon>
        <taxon>Metazoa</taxon>
        <taxon>Spiralia</taxon>
        <taxon>Lophotrochozoa</taxon>
        <taxon>Mollusca</taxon>
        <taxon>Gastropoda</taxon>
        <taxon>Heterobranchia</taxon>
        <taxon>Euthyneura</taxon>
        <taxon>Panpulmonata</taxon>
        <taxon>Sacoglossa</taxon>
        <taxon>Placobranchoidea</taxon>
        <taxon>Plakobranchidae</taxon>
        <taxon>Elysia</taxon>
    </lineage>
</organism>
<dbReference type="Proteomes" id="UP001283361">
    <property type="component" value="Unassembled WGS sequence"/>
</dbReference>
<comment type="caution">
    <text evidence="1">The sequence shown here is derived from an EMBL/GenBank/DDBJ whole genome shotgun (WGS) entry which is preliminary data.</text>
</comment>
<evidence type="ECO:0000313" key="2">
    <source>
        <dbReference type="Proteomes" id="UP001283361"/>
    </source>
</evidence>
<keyword evidence="2" id="KW-1185">Reference proteome</keyword>
<proteinExistence type="predicted"/>
<dbReference type="EMBL" id="JAWDGP010004033">
    <property type="protein sequence ID" value="KAK3768659.1"/>
    <property type="molecule type" value="Genomic_DNA"/>
</dbReference>
<name>A0AAE1DFE2_9GAST</name>
<protein>
    <submittedName>
        <fullName evidence="1">Uncharacterized protein</fullName>
    </submittedName>
</protein>
<reference evidence="1" key="1">
    <citation type="journal article" date="2023" name="G3 (Bethesda)">
        <title>A reference genome for the long-term kleptoplast-retaining sea slug Elysia crispata morphotype clarki.</title>
        <authorList>
            <person name="Eastman K.E."/>
            <person name="Pendleton A.L."/>
            <person name="Shaikh M.A."/>
            <person name="Suttiyut T."/>
            <person name="Ogas R."/>
            <person name="Tomko P."/>
            <person name="Gavelis G."/>
            <person name="Widhalm J.R."/>
            <person name="Wisecaver J.H."/>
        </authorList>
    </citation>
    <scope>NUCLEOTIDE SEQUENCE</scope>
    <source>
        <strain evidence="1">ECLA1</strain>
    </source>
</reference>
<evidence type="ECO:0000313" key="1">
    <source>
        <dbReference type="EMBL" id="KAK3768659.1"/>
    </source>
</evidence>
<accession>A0AAE1DFE2</accession>
<gene>
    <name evidence="1" type="ORF">RRG08_065953</name>
</gene>
<dbReference type="AlphaFoldDB" id="A0AAE1DFE2"/>
<sequence>MDHDRALQAADAASAAVKSVFQELCNGVTSPRKRTSQWINSFLLALDALLLPIWGKPKEYLDRLESRTYFEVDSYRQPDQNNMPAHETIFCNVLDLHLVRFTGFVRLRFWVRGVSNLIFL</sequence>